<comment type="pathway">
    <text evidence="2 6">Cofactor biosynthesis; molybdopterin biosynthesis.</text>
</comment>
<dbReference type="Gene3D" id="2.40.340.10">
    <property type="entry name" value="MoeA, C-terminal, domain IV"/>
    <property type="match status" value="1"/>
</dbReference>
<keyword evidence="4 6" id="KW-0501">Molybdenum cofactor biosynthesis</keyword>
<evidence type="ECO:0000256" key="5">
    <source>
        <dbReference type="ARBA" id="ARBA00047317"/>
    </source>
</evidence>
<accession>A0ABS7J101</accession>
<dbReference type="PANTHER" id="PTHR10192:SF5">
    <property type="entry name" value="GEPHYRIN"/>
    <property type="match status" value="1"/>
</dbReference>
<dbReference type="InterPro" id="IPR001453">
    <property type="entry name" value="MoaB/Mog_dom"/>
</dbReference>
<evidence type="ECO:0000256" key="1">
    <source>
        <dbReference type="ARBA" id="ARBA00002901"/>
    </source>
</evidence>
<comment type="catalytic activity">
    <reaction evidence="5">
        <text>adenylyl-molybdopterin + molybdate = Mo-molybdopterin + AMP + H(+)</text>
        <dbReference type="Rhea" id="RHEA:35047"/>
        <dbReference type="ChEBI" id="CHEBI:15378"/>
        <dbReference type="ChEBI" id="CHEBI:36264"/>
        <dbReference type="ChEBI" id="CHEBI:62727"/>
        <dbReference type="ChEBI" id="CHEBI:71302"/>
        <dbReference type="ChEBI" id="CHEBI:456215"/>
        <dbReference type="EC" id="2.10.1.1"/>
    </reaction>
</comment>
<dbReference type="InterPro" id="IPR036688">
    <property type="entry name" value="MoeA_C_domain_IV_sf"/>
</dbReference>
<keyword evidence="6" id="KW-0460">Magnesium</keyword>
<dbReference type="SUPFAM" id="SSF63882">
    <property type="entry name" value="MoeA N-terminal region -like"/>
    <property type="match status" value="1"/>
</dbReference>
<evidence type="ECO:0000313" key="8">
    <source>
        <dbReference type="EMBL" id="MBX7458412.1"/>
    </source>
</evidence>
<dbReference type="RefSeq" id="WP_221573829.1">
    <property type="nucleotide sequence ID" value="NZ_JAIGNK010000003.1"/>
</dbReference>
<dbReference type="CDD" id="cd00887">
    <property type="entry name" value="MoeA"/>
    <property type="match status" value="1"/>
</dbReference>
<evidence type="ECO:0000313" key="9">
    <source>
        <dbReference type="Proteomes" id="UP000783253"/>
    </source>
</evidence>
<dbReference type="SUPFAM" id="SSF53218">
    <property type="entry name" value="Molybdenum cofactor biosynthesis proteins"/>
    <property type="match status" value="1"/>
</dbReference>
<dbReference type="EMBL" id="JAIGNK010000003">
    <property type="protein sequence ID" value="MBX7458412.1"/>
    <property type="molecule type" value="Genomic_DNA"/>
</dbReference>
<dbReference type="SUPFAM" id="SSF63867">
    <property type="entry name" value="MoeA C-terminal domain-like"/>
    <property type="match status" value="1"/>
</dbReference>
<keyword evidence="6" id="KW-0808">Transferase</keyword>
<evidence type="ECO:0000259" key="7">
    <source>
        <dbReference type="SMART" id="SM00852"/>
    </source>
</evidence>
<dbReference type="Gene3D" id="2.170.190.11">
    <property type="entry name" value="Molybdopterin biosynthesis moea protein, domain 3"/>
    <property type="match status" value="1"/>
</dbReference>
<comment type="caution">
    <text evidence="8">The sequence shown here is derived from an EMBL/GenBank/DDBJ whole genome shotgun (WGS) entry which is preliminary data.</text>
</comment>
<protein>
    <recommendedName>
        <fullName evidence="6">Molybdopterin molybdenumtransferase</fullName>
        <ecNumber evidence="6">2.10.1.1</ecNumber>
    </recommendedName>
</protein>
<feature type="domain" description="MoaB/Mog" evidence="7">
    <location>
        <begin position="174"/>
        <end position="313"/>
    </location>
</feature>
<dbReference type="InterPro" id="IPR036425">
    <property type="entry name" value="MoaB/Mog-like_dom_sf"/>
</dbReference>
<dbReference type="EC" id="2.10.1.1" evidence="6"/>
<dbReference type="Pfam" id="PF03453">
    <property type="entry name" value="MoeA_N"/>
    <property type="match status" value="1"/>
</dbReference>
<dbReference type="Pfam" id="PF00994">
    <property type="entry name" value="MoCF_biosynth"/>
    <property type="match status" value="1"/>
</dbReference>
<evidence type="ECO:0000256" key="3">
    <source>
        <dbReference type="ARBA" id="ARBA00010763"/>
    </source>
</evidence>
<reference evidence="8 9" key="1">
    <citation type="submission" date="2021-08" db="EMBL/GenBank/DDBJ databases">
        <title>Comparative Genomics Analysis of the Genus Qipengyuania Reveals Extensive Genetic Diversity and Metabolic Versatility, Including the Description of Fifteen Novel Species.</title>
        <authorList>
            <person name="Liu Y."/>
        </authorList>
    </citation>
    <scope>NUCLEOTIDE SEQUENCE [LARGE SCALE GENOMIC DNA]</scope>
    <source>
        <strain evidence="8 9">1NDH17</strain>
    </source>
</reference>
<dbReference type="InterPro" id="IPR038987">
    <property type="entry name" value="MoeA-like"/>
</dbReference>
<dbReference type="Gene3D" id="3.90.105.10">
    <property type="entry name" value="Molybdopterin biosynthesis moea protein, domain 2"/>
    <property type="match status" value="1"/>
</dbReference>
<keyword evidence="6" id="KW-0479">Metal-binding</keyword>
<evidence type="ECO:0000256" key="6">
    <source>
        <dbReference type="RuleBase" id="RU365090"/>
    </source>
</evidence>
<comment type="similarity">
    <text evidence="3 6">Belongs to the MoeA family.</text>
</comment>
<sequence>MIGFEEASRLLRENVAALPAEPVTIEEAAGRFLAKDLLARFDAPRSNVSAMDGYAVRAGTLENGVPFKVLGQARPGMPFGGEVGVREAVRIFTGAAVPKGADCVVMQEYARAEGDTVSFEEGHGPTRHIRKAGSDFCEGDVLLARGTRLTPRAMVAAAAADRASIEVSIQPRVAIIATGDELVSPGEAHATANAIPESASHGVAALCEAMGGTVVLRLTGRDELGLLTDLASEALATADLVVVTGGASVGDHDLARPMFEALGLELVFAKVAIKPGKPVWLGKVGDKPVLGLPGNPTSAMVTARLFLQPLLAAMQGGEAAANLQFLPMPCAAALPEAGGRETFIRAIATPEGLTPAQNQESGAQAPLAQSDWLIRRPAGSPATARGETVSALAF</sequence>
<organism evidence="8 9">
    <name type="scientific">Qipengyuania polymorpha</name>
    <dbReference type="NCBI Taxonomy" id="2867234"/>
    <lineage>
        <taxon>Bacteria</taxon>
        <taxon>Pseudomonadati</taxon>
        <taxon>Pseudomonadota</taxon>
        <taxon>Alphaproteobacteria</taxon>
        <taxon>Sphingomonadales</taxon>
        <taxon>Erythrobacteraceae</taxon>
        <taxon>Qipengyuania</taxon>
    </lineage>
</organism>
<gene>
    <name evidence="8" type="ORF">K3152_09155</name>
</gene>
<name>A0ABS7J101_9SPHN</name>
<evidence type="ECO:0000256" key="2">
    <source>
        <dbReference type="ARBA" id="ARBA00005046"/>
    </source>
</evidence>
<dbReference type="Gene3D" id="3.40.980.10">
    <property type="entry name" value="MoaB/Mog-like domain"/>
    <property type="match status" value="1"/>
</dbReference>
<dbReference type="PANTHER" id="PTHR10192">
    <property type="entry name" value="MOLYBDOPTERIN BIOSYNTHESIS PROTEIN"/>
    <property type="match status" value="1"/>
</dbReference>
<dbReference type="Proteomes" id="UP000783253">
    <property type="component" value="Unassembled WGS sequence"/>
</dbReference>
<comment type="cofactor">
    <cofactor evidence="6">
        <name>Mg(2+)</name>
        <dbReference type="ChEBI" id="CHEBI:18420"/>
    </cofactor>
</comment>
<dbReference type="InterPro" id="IPR005111">
    <property type="entry name" value="MoeA_C_domain_IV"/>
</dbReference>
<dbReference type="InterPro" id="IPR036135">
    <property type="entry name" value="MoeA_linker/N_sf"/>
</dbReference>
<dbReference type="InterPro" id="IPR005110">
    <property type="entry name" value="MoeA_linker/N"/>
</dbReference>
<proteinExistence type="inferred from homology"/>
<comment type="function">
    <text evidence="1 6">Catalyzes the insertion of molybdate into adenylated molybdopterin with the concomitant release of AMP.</text>
</comment>
<dbReference type="Pfam" id="PF03454">
    <property type="entry name" value="MoeA_C"/>
    <property type="match status" value="1"/>
</dbReference>
<keyword evidence="6" id="KW-0500">Molybdenum</keyword>
<keyword evidence="9" id="KW-1185">Reference proteome</keyword>
<evidence type="ECO:0000256" key="4">
    <source>
        <dbReference type="ARBA" id="ARBA00023150"/>
    </source>
</evidence>
<dbReference type="SMART" id="SM00852">
    <property type="entry name" value="MoCF_biosynth"/>
    <property type="match status" value="1"/>
</dbReference>